<gene>
    <name evidence="2" type="ORF">RIF29_25954</name>
</gene>
<comment type="caution">
    <text evidence="2">The sequence shown here is derived from an EMBL/GenBank/DDBJ whole genome shotgun (WGS) entry which is preliminary data.</text>
</comment>
<evidence type="ECO:0000313" key="2">
    <source>
        <dbReference type="EMBL" id="KAK7260150.1"/>
    </source>
</evidence>
<evidence type="ECO:0000313" key="3">
    <source>
        <dbReference type="Proteomes" id="UP001372338"/>
    </source>
</evidence>
<keyword evidence="1" id="KW-0812">Transmembrane</keyword>
<feature type="transmembrane region" description="Helical" evidence="1">
    <location>
        <begin position="66"/>
        <end position="89"/>
    </location>
</feature>
<keyword evidence="1" id="KW-1133">Transmembrane helix</keyword>
<organism evidence="2 3">
    <name type="scientific">Crotalaria pallida</name>
    <name type="common">Smooth rattlebox</name>
    <name type="synonym">Crotalaria striata</name>
    <dbReference type="NCBI Taxonomy" id="3830"/>
    <lineage>
        <taxon>Eukaryota</taxon>
        <taxon>Viridiplantae</taxon>
        <taxon>Streptophyta</taxon>
        <taxon>Embryophyta</taxon>
        <taxon>Tracheophyta</taxon>
        <taxon>Spermatophyta</taxon>
        <taxon>Magnoliopsida</taxon>
        <taxon>eudicotyledons</taxon>
        <taxon>Gunneridae</taxon>
        <taxon>Pentapetalae</taxon>
        <taxon>rosids</taxon>
        <taxon>fabids</taxon>
        <taxon>Fabales</taxon>
        <taxon>Fabaceae</taxon>
        <taxon>Papilionoideae</taxon>
        <taxon>50 kb inversion clade</taxon>
        <taxon>genistoids sensu lato</taxon>
        <taxon>core genistoids</taxon>
        <taxon>Crotalarieae</taxon>
        <taxon>Crotalaria</taxon>
    </lineage>
</organism>
<proteinExistence type="predicted"/>
<evidence type="ECO:0000256" key="1">
    <source>
        <dbReference type="SAM" id="Phobius"/>
    </source>
</evidence>
<dbReference type="AlphaFoldDB" id="A0AAN9EPE8"/>
<reference evidence="2 3" key="1">
    <citation type="submission" date="2024-01" db="EMBL/GenBank/DDBJ databases">
        <title>The genomes of 5 underutilized Papilionoideae crops provide insights into root nodulation and disease resistanc.</title>
        <authorList>
            <person name="Yuan L."/>
        </authorList>
    </citation>
    <scope>NUCLEOTIDE SEQUENCE [LARGE SCALE GENOMIC DNA]</scope>
    <source>
        <strain evidence="2">ZHUSHIDOU_FW_LH</strain>
        <tissue evidence="2">Leaf</tissue>
    </source>
</reference>
<dbReference type="EMBL" id="JAYWIO010000005">
    <property type="protein sequence ID" value="KAK7260150.1"/>
    <property type="molecule type" value="Genomic_DNA"/>
</dbReference>
<keyword evidence="1" id="KW-0472">Membrane</keyword>
<sequence length="105" mass="11804">MLCVDSFSSFTLELSYFSCCMIAGPAVSMTKKNQVFHNITEGAIHSLHVTRAISVLTFGSGSDLKWLIYFNFFLLIIHVPIQPTTLLLLQVNVYILKQYSKPLTS</sequence>
<keyword evidence="3" id="KW-1185">Reference proteome</keyword>
<dbReference type="Proteomes" id="UP001372338">
    <property type="component" value="Unassembled WGS sequence"/>
</dbReference>
<protein>
    <submittedName>
        <fullName evidence="2">Uncharacterized protein</fullName>
    </submittedName>
</protein>
<name>A0AAN9EPE8_CROPI</name>
<accession>A0AAN9EPE8</accession>